<gene>
    <name evidence="2" type="ORF">C0Q88_03770</name>
</gene>
<evidence type="ECO:0000256" key="1">
    <source>
        <dbReference type="SAM" id="Phobius"/>
    </source>
</evidence>
<accession>A0A2N4TVU8</accession>
<proteinExistence type="predicted"/>
<evidence type="ECO:0000313" key="2">
    <source>
        <dbReference type="EMBL" id="PLC43836.1"/>
    </source>
</evidence>
<keyword evidence="1" id="KW-1133">Transmembrane helix</keyword>
<dbReference type="Proteomes" id="UP000234456">
    <property type="component" value="Unassembled WGS sequence"/>
</dbReference>
<reference evidence="2 3" key="1">
    <citation type="submission" date="2017-12" db="EMBL/GenBank/DDBJ databases">
        <title>Draft genome sequence of Ralstonia pickettii 52.</title>
        <authorList>
            <person name="Zheng B."/>
        </authorList>
    </citation>
    <scope>NUCLEOTIDE SEQUENCE [LARGE SCALE GENOMIC DNA]</scope>
    <source>
        <strain evidence="2 3">52</strain>
    </source>
</reference>
<comment type="caution">
    <text evidence="2">The sequence shown here is derived from an EMBL/GenBank/DDBJ whole genome shotgun (WGS) entry which is preliminary data.</text>
</comment>
<protein>
    <submittedName>
        <fullName evidence="2">DUF1269 domain-containing protein</fullName>
    </submittedName>
</protein>
<feature type="transmembrane region" description="Helical" evidence="1">
    <location>
        <begin position="90"/>
        <end position="111"/>
    </location>
</feature>
<keyword evidence="1" id="KW-0812">Transmembrane</keyword>
<name>A0A2N4TVU8_RALPI</name>
<feature type="transmembrane region" description="Helical" evidence="1">
    <location>
        <begin position="64"/>
        <end position="84"/>
    </location>
</feature>
<sequence length="170" mass="18241">MQHRLYFLMPDVVSARRVMNDLLLARITERHIHFVSKPGIDLTGLHEANILQTSDIVHATQNGLVIGGGAGVLAGIVAAIFPVIGEGPQWGMVGITTVVGALFGAWASSMIGSSVPNSRLKPFKQAVEDGQILLMVDVPRSRVSEIRALLQKTHPEGHFSGEDTAMPAFP</sequence>
<dbReference type="OrthoDB" id="8775484at2"/>
<keyword evidence="1" id="KW-0472">Membrane</keyword>
<dbReference type="RefSeq" id="WP_027678366.1">
    <property type="nucleotide sequence ID" value="NZ_PKQE01000001.1"/>
</dbReference>
<organism evidence="2 3">
    <name type="scientific">Ralstonia pickettii</name>
    <name type="common">Burkholderia pickettii</name>
    <dbReference type="NCBI Taxonomy" id="329"/>
    <lineage>
        <taxon>Bacteria</taxon>
        <taxon>Pseudomonadati</taxon>
        <taxon>Pseudomonadota</taxon>
        <taxon>Betaproteobacteria</taxon>
        <taxon>Burkholderiales</taxon>
        <taxon>Burkholderiaceae</taxon>
        <taxon>Ralstonia</taxon>
    </lineage>
</organism>
<dbReference type="AlphaFoldDB" id="A0A2N4TVU8"/>
<evidence type="ECO:0000313" key="3">
    <source>
        <dbReference type="Proteomes" id="UP000234456"/>
    </source>
</evidence>
<dbReference type="EMBL" id="PKQE01000001">
    <property type="protein sequence ID" value="PLC43836.1"/>
    <property type="molecule type" value="Genomic_DNA"/>
</dbReference>